<dbReference type="EMBL" id="AP010803">
    <property type="protein sequence ID" value="BAI96146.1"/>
    <property type="molecule type" value="Genomic_DNA"/>
</dbReference>
<dbReference type="Proteomes" id="UP000007753">
    <property type="component" value="Chromosome 1"/>
</dbReference>
<keyword evidence="2" id="KW-1185">Reference proteome</keyword>
<evidence type="ECO:0000313" key="2">
    <source>
        <dbReference type="Proteomes" id="UP000007753"/>
    </source>
</evidence>
<evidence type="ECO:0000313" key="1">
    <source>
        <dbReference type="EMBL" id="BAI96146.1"/>
    </source>
</evidence>
<sequence length="38" mass="4052">MEDTVHGGLQMAVFCASGAHDLQVAARRFSKTTIFASP</sequence>
<proteinExistence type="predicted"/>
<reference evidence="1 2" key="1">
    <citation type="journal article" date="2010" name="J. Bacteriol.">
        <title>Complete genome sequence of the representative gamma-hexachlorocyclohexane-degrading bacterium Sphingobium japonicum UT26.</title>
        <authorList>
            <person name="Nagata Y."/>
            <person name="Ohtsubo Y."/>
            <person name="Endo R."/>
            <person name="Ichikawa N."/>
            <person name="Ankai A."/>
            <person name="Oguchi A."/>
            <person name="Fukui S."/>
            <person name="Fujita N."/>
            <person name="Tsuda M."/>
        </authorList>
    </citation>
    <scope>NUCLEOTIDE SEQUENCE [LARGE SCALE GENOMIC DNA]</scope>
    <source>
        <strain evidence="2">DSM 16413 / CCM 7287 / MTCC 6362 / UT26 / NBRC 101211 / UT26S</strain>
    </source>
</reference>
<accession>D4Z0L4</accession>
<dbReference type="AlphaFoldDB" id="D4Z0L4"/>
<organism evidence="1 2">
    <name type="scientific">Sphingobium indicum (strain DSM 16413 / CCM 7287 / MTCC 6362 / UT26 / NBRC 101211 / UT26S)</name>
    <name type="common">Sphingobium japonicum</name>
    <dbReference type="NCBI Taxonomy" id="452662"/>
    <lineage>
        <taxon>Bacteria</taxon>
        <taxon>Pseudomonadati</taxon>
        <taxon>Pseudomonadota</taxon>
        <taxon>Alphaproteobacteria</taxon>
        <taxon>Sphingomonadales</taxon>
        <taxon>Sphingomonadaceae</taxon>
        <taxon>Sphingobium</taxon>
    </lineage>
</organism>
<dbReference type="HOGENOM" id="CLU_3333148_0_0_5"/>
<name>D4Z0L4_SPHIU</name>
<gene>
    <name evidence="1" type="ordered locus">SJA_C1-13120</name>
</gene>
<dbReference type="KEGG" id="sjp:SJA_C1-13120"/>
<dbReference type="STRING" id="452662.SJA_C1-13120"/>
<protein>
    <submittedName>
        <fullName evidence="1">Uncharacterized protein</fullName>
    </submittedName>
</protein>